<sequence length="241" mass="29002">STRFHTLRKFINDHAEQVQKEKEAVVFVNEKRTDAQDNLEEIKQAVDEASNQLQANMESYRLHERQVDNEVYETDARVAVELEYTDDFTEHQLQYMAFCRDVEEKALYERRLTVSRKYEFSKLMFKASKDLYKEMADEEQTLYQRRLAIVTEEAKKLQGQLDVELKNQEELENDVSRVKNAIEHHLEVINQLRTIRAEEVKEEEALARYLNAVIRIQRWWRYKLWLKSKKKKRKKGKKGKK</sequence>
<dbReference type="AlphaFoldDB" id="A0A1D1W9K6"/>
<evidence type="ECO:0008006" key="4">
    <source>
        <dbReference type="Google" id="ProtNLM"/>
    </source>
</evidence>
<evidence type="ECO:0000313" key="2">
    <source>
        <dbReference type="EMBL" id="GAV10045.1"/>
    </source>
</evidence>
<gene>
    <name evidence="2" type="primary">RvY_19548-1</name>
    <name evidence="2" type="synonym">RvY_19548.1</name>
    <name evidence="2" type="ORF">RvY_19548</name>
</gene>
<dbReference type="Proteomes" id="UP000186922">
    <property type="component" value="Unassembled WGS sequence"/>
</dbReference>
<feature type="coiled-coil region" evidence="1">
    <location>
        <begin position="25"/>
        <end position="59"/>
    </location>
</feature>
<feature type="non-terminal residue" evidence="2">
    <location>
        <position position="1"/>
    </location>
</feature>
<accession>A0A1D1W9K6</accession>
<keyword evidence="3" id="KW-1185">Reference proteome</keyword>
<evidence type="ECO:0000313" key="3">
    <source>
        <dbReference type="Proteomes" id="UP000186922"/>
    </source>
</evidence>
<evidence type="ECO:0000256" key="1">
    <source>
        <dbReference type="SAM" id="Coils"/>
    </source>
</evidence>
<protein>
    <recommendedName>
        <fullName evidence="4">Dynein regulatory complex protein 10</fullName>
    </recommendedName>
</protein>
<comment type="caution">
    <text evidence="2">The sequence shown here is derived from an EMBL/GenBank/DDBJ whole genome shotgun (WGS) entry which is preliminary data.</text>
</comment>
<keyword evidence="1" id="KW-0175">Coiled coil</keyword>
<feature type="coiled-coil region" evidence="1">
    <location>
        <begin position="154"/>
        <end position="188"/>
    </location>
</feature>
<dbReference type="OrthoDB" id="10513920at2759"/>
<reference evidence="2 3" key="1">
    <citation type="journal article" date="2016" name="Nat. Commun.">
        <title>Extremotolerant tardigrade genome and improved radiotolerance of human cultured cells by tardigrade-unique protein.</title>
        <authorList>
            <person name="Hashimoto T."/>
            <person name="Horikawa D.D."/>
            <person name="Saito Y."/>
            <person name="Kuwahara H."/>
            <person name="Kozuka-Hata H."/>
            <person name="Shin-I T."/>
            <person name="Minakuchi Y."/>
            <person name="Ohishi K."/>
            <person name="Motoyama A."/>
            <person name="Aizu T."/>
            <person name="Enomoto A."/>
            <person name="Kondo K."/>
            <person name="Tanaka S."/>
            <person name="Hara Y."/>
            <person name="Koshikawa S."/>
            <person name="Sagara H."/>
            <person name="Miura T."/>
            <person name="Yokobori S."/>
            <person name="Miyagawa K."/>
            <person name="Suzuki Y."/>
            <person name="Kubo T."/>
            <person name="Oyama M."/>
            <person name="Kohara Y."/>
            <person name="Fujiyama A."/>
            <person name="Arakawa K."/>
            <person name="Katayama T."/>
            <person name="Toyoda A."/>
            <person name="Kunieda T."/>
        </authorList>
    </citation>
    <scope>NUCLEOTIDE SEQUENCE [LARGE SCALE GENOMIC DNA]</scope>
    <source>
        <strain evidence="2 3">YOKOZUNA-1</strain>
    </source>
</reference>
<organism evidence="2 3">
    <name type="scientific">Ramazzottius varieornatus</name>
    <name type="common">Water bear</name>
    <name type="synonym">Tardigrade</name>
    <dbReference type="NCBI Taxonomy" id="947166"/>
    <lineage>
        <taxon>Eukaryota</taxon>
        <taxon>Metazoa</taxon>
        <taxon>Ecdysozoa</taxon>
        <taxon>Tardigrada</taxon>
        <taxon>Eutardigrada</taxon>
        <taxon>Parachela</taxon>
        <taxon>Hypsibioidea</taxon>
        <taxon>Ramazzottiidae</taxon>
        <taxon>Ramazzottius</taxon>
    </lineage>
</organism>
<dbReference type="EMBL" id="BDGG01000137">
    <property type="protein sequence ID" value="GAV10045.1"/>
    <property type="molecule type" value="Genomic_DNA"/>
</dbReference>
<name>A0A1D1W9K6_RAMVA</name>
<proteinExistence type="predicted"/>